<sequence>MKVKLFEKNIRNRFWKIFSIISGIISFAFLFIDIPTNIKEYLAYIGVLVLIILVVIYFLIWLYANTLRNIDVDIDGSNVNIKCGDIFEQDGLKVITFNEYFDTIVDDKIISNSSLNGIFIKKFFQNNVNDLDEFIRSNSVNEDITELDVVRHLGGKNVKYKLSTSLVYETFVLTAFTRFDNQNRAVLTMPEYIEFLINFWDRINRVYAQRTVSVPVFGSGITRIKEHKNISDEELLKIMLWTFKLSEMKFKHPARLSIIIHEDKIGQIDLFNLKSIELSI</sequence>
<evidence type="ECO:0000259" key="2">
    <source>
        <dbReference type="Pfam" id="PF20016"/>
    </source>
</evidence>
<feature type="transmembrane region" description="Helical" evidence="1">
    <location>
        <begin position="41"/>
        <end position="64"/>
    </location>
</feature>
<gene>
    <name evidence="3" type="ORF">FA048_15840</name>
</gene>
<name>A0A4U1CHA0_9SPHI</name>
<dbReference type="EMBL" id="SWBR01000004">
    <property type="protein sequence ID" value="TKC06675.1"/>
    <property type="molecule type" value="Genomic_DNA"/>
</dbReference>
<organism evidence="3 4">
    <name type="scientific">Pedobacter polaris</name>
    <dbReference type="NCBI Taxonomy" id="2571273"/>
    <lineage>
        <taxon>Bacteria</taxon>
        <taxon>Pseudomonadati</taxon>
        <taxon>Bacteroidota</taxon>
        <taxon>Sphingobacteriia</taxon>
        <taxon>Sphingobacteriales</taxon>
        <taxon>Sphingobacteriaceae</taxon>
        <taxon>Pedobacter</taxon>
    </lineage>
</organism>
<dbReference type="InterPro" id="IPR045535">
    <property type="entry name" value="ThsA_Macro"/>
</dbReference>
<evidence type="ECO:0000313" key="3">
    <source>
        <dbReference type="EMBL" id="TKC06675.1"/>
    </source>
</evidence>
<keyword evidence="1" id="KW-0472">Membrane</keyword>
<proteinExistence type="predicted"/>
<dbReference type="Pfam" id="PF20016">
    <property type="entry name" value="ThsA_Macro"/>
    <property type="match status" value="1"/>
</dbReference>
<dbReference type="RefSeq" id="WP_136842891.1">
    <property type="nucleotide sequence ID" value="NZ_SWBR01000004.1"/>
</dbReference>
<keyword evidence="1" id="KW-1133">Transmembrane helix</keyword>
<keyword evidence="1" id="KW-0812">Transmembrane</keyword>
<reference evidence="3 4" key="1">
    <citation type="submission" date="2019-04" db="EMBL/GenBank/DDBJ databases">
        <title>Pedobacter sp. RP-3-22 sp. nov., isolated from Arctic soil.</title>
        <authorList>
            <person name="Dahal R.H."/>
            <person name="Kim D.-U."/>
        </authorList>
    </citation>
    <scope>NUCLEOTIDE SEQUENCE [LARGE SCALE GENOMIC DNA]</scope>
    <source>
        <strain evidence="3 4">RP-3-22</strain>
    </source>
</reference>
<feature type="domain" description="Thoeris protein ThsA Macro" evidence="2">
    <location>
        <begin position="79"/>
        <end position="261"/>
    </location>
</feature>
<evidence type="ECO:0000313" key="4">
    <source>
        <dbReference type="Proteomes" id="UP000309488"/>
    </source>
</evidence>
<protein>
    <recommendedName>
        <fullName evidence="2">Thoeris protein ThsA Macro domain-containing protein</fullName>
    </recommendedName>
</protein>
<dbReference type="AlphaFoldDB" id="A0A4U1CHA0"/>
<feature type="transmembrane region" description="Helical" evidence="1">
    <location>
        <begin position="14"/>
        <end position="34"/>
    </location>
</feature>
<evidence type="ECO:0000256" key="1">
    <source>
        <dbReference type="SAM" id="Phobius"/>
    </source>
</evidence>
<accession>A0A4U1CHA0</accession>
<keyword evidence="4" id="KW-1185">Reference proteome</keyword>
<comment type="caution">
    <text evidence="3">The sequence shown here is derived from an EMBL/GenBank/DDBJ whole genome shotgun (WGS) entry which is preliminary data.</text>
</comment>
<dbReference type="Proteomes" id="UP000309488">
    <property type="component" value="Unassembled WGS sequence"/>
</dbReference>
<dbReference type="OrthoDB" id="2606558at2"/>